<dbReference type="Gene3D" id="3.30.40.10">
    <property type="entry name" value="Zinc/RING finger domain, C3HC4 (zinc finger)"/>
    <property type="match status" value="1"/>
</dbReference>
<organism evidence="8 9">
    <name type="scientific">Claviceps arundinis</name>
    <dbReference type="NCBI Taxonomy" id="1623583"/>
    <lineage>
        <taxon>Eukaryota</taxon>
        <taxon>Fungi</taxon>
        <taxon>Dikarya</taxon>
        <taxon>Ascomycota</taxon>
        <taxon>Pezizomycotina</taxon>
        <taxon>Sordariomycetes</taxon>
        <taxon>Hypocreomycetidae</taxon>
        <taxon>Hypocreales</taxon>
        <taxon>Clavicipitaceae</taxon>
        <taxon>Claviceps</taxon>
    </lineage>
</organism>
<keyword evidence="6" id="KW-0472">Membrane</keyword>
<dbReference type="GO" id="GO:0000785">
    <property type="term" value="C:chromatin"/>
    <property type="evidence" value="ECO:0007669"/>
    <property type="project" value="TreeGrafter"/>
</dbReference>
<keyword evidence="6" id="KW-0812">Transmembrane</keyword>
<feature type="compositionally biased region" description="Polar residues" evidence="5">
    <location>
        <begin position="721"/>
        <end position="754"/>
    </location>
</feature>
<dbReference type="InterPro" id="IPR004181">
    <property type="entry name" value="Znf_MIZ"/>
</dbReference>
<evidence type="ECO:0000256" key="1">
    <source>
        <dbReference type="ARBA" id="ARBA00022723"/>
    </source>
</evidence>
<dbReference type="PANTHER" id="PTHR10782">
    <property type="entry name" value="ZINC FINGER MIZ DOMAIN-CONTAINING PROTEIN"/>
    <property type="match status" value="1"/>
</dbReference>
<dbReference type="EMBL" id="SRPS01000036">
    <property type="protein sequence ID" value="KAG5973202.1"/>
    <property type="molecule type" value="Genomic_DNA"/>
</dbReference>
<comment type="caution">
    <text evidence="8">The sequence shown here is derived from an EMBL/GenBank/DDBJ whole genome shotgun (WGS) entry which is preliminary data.</text>
</comment>
<feature type="region of interest" description="Disordered" evidence="5">
    <location>
        <begin position="181"/>
        <end position="223"/>
    </location>
</feature>
<dbReference type="OrthoDB" id="3598904at2759"/>
<accession>A0A9P7MWV8</accession>
<protein>
    <recommendedName>
        <fullName evidence="7">SP-RING-type domain-containing protein</fullName>
    </recommendedName>
</protein>
<dbReference type="PANTHER" id="PTHR10782:SF4">
    <property type="entry name" value="TONALLI, ISOFORM E"/>
    <property type="match status" value="1"/>
</dbReference>
<feature type="region of interest" description="Disordered" evidence="5">
    <location>
        <begin position="236"/>
        <end position="261"/>
    </location>
</feature>
<keyword evidence="6" id="KW-1133">Transmembrane helix</keyword>
<dbReference type="InterPro" id="IPR013083">
    <property type="entry name" value="Znf_RING/FYVE/PHD"/>
</dbReference>
<evidence type="ECO:0000256" key="2">
    <source>
        <dbReference type="ARBA" id="ARBA00022771"/>
    </source>
</evidence>
<dbReference type="SUPFAM" id="SSF47576">
    <property type="entry name" value="Calponin-homology domain, CH-domain"/>
    <property type="match status" value="1"/>
</dbReference>
<keyword evidence="3" id="KW-0862">Zinc</keyword>
<dbReference type="GO" id="GO:0008270">
    <property type="term" value="F:zinc ion binding"/>
    <property type="evidence" value="ECO:0007669"/>
    <property type="project" value="UniProtKB-KW"/>
</dbReference>
<dbReference type="Gene3D" id="1.10.418.10">
    <property type="entry name" value="Calponin-like domain"/>
    <property type="match status" value="1"/>
</dbReference>
<feature type="region of interest" description="Disordered" evidence="5">
    <location>
        <begin position="717"/>
        <end position="758"/>
    </location>
</feature>
<dbReference type="AlphaFoldDB" id="A0A9P7MWV8"/>
<dbReference type="PROSITE" id="PS51044">
    <property type="entry name" value="ZF_SP_RING"/>
    <property type="match status" value="1"/>
</dbReference>
<feature type="compositionally biased region" description="Polar residues" evidence="5">
    <location>
        <begin position="236"/>
        <end position="245"/>
    </location>
</feature>
<dbReference type="GO" id="GO:0016925">
    <property type="term" value="P:protein sumoylation"/>
    <property type="evidence" value="ECO:0007669"/>
    <property type="project" value="TreeGrafter"/>
</dbReference>
<gene>
    <name evidence="8" type="ORF">E4U56_005193</name>
</gene>
<reference evidence="8" key="1">
    <citation type="journal article" date="2020" name="bioRxiv">
        <title>Whole genome comparisons of ergot fungi reveals the divergence and evolution of species within the genus Claviceps are the result of varying mechanisms driving genome evolution and host range expansion.</title>
        <authorList>
            <person name="Wyka S.A."/>
            <person name="Mondo S.J."/>
            <person name="Liu M."/>
            <person name="Dettman J."/>
            <person name="Nalam V."/>
            <person name="Broders K.D."/>
        </authorList>
    </citation>
    <scope>NUCLEOTIDE SEQUENCE</scope>
    <source>
        <strain evidence="8">CCC 1102</strain>
    </source>
</reference>
<keyword evidence="1" id="KW-0479">Metal-binding</keyword>
<dbReference type="Pfam" id="PF02891">
    <property type="entry name" value="zf-MIZ"/>
    <property type="match status" value="1"/>
</dbReference>
<evidence type="ECO:0000256" key="5">
    <source>
        <dbReference type="SAM" id="MobiDB-lite"/>
    </source>
</evidence>
<proteinExistence type="predicted"/>
<evidence type="ECO:0000256" key="3">
    <source>
        <dbReference type="ARBA" id="ARBA00022833"/>
    </source>
</evidence>
<evidence type="ECO:0000256" key="4">
    <source>
        <dbReference type="PROSITE-ProRule" id="PRU00452"/>
    </source>
</evidence>
<evidence type="ECO:0000313" key="9">
    <source>
        <dbReference type="Proteomes" id="UP000784919"/>
    </source>
</evidence>
<dbReference type="Proteomes" id="UP000784919">
    <property type="component" value="Unassembled WGS sequence"/>
</dbReference>
<dbReference type="GO" id="GO:0061665">
    <property type="term" value="F:SUMO ligase activity"/>
    <property type="evidence" value="ECO:0007669"/>
    <property type="project" value="TreeGrafter"/>
</dbReference>
<evidence type="ECO:0000313" key="8">
    <source>
        <dbReference type="EMBL" id="KAG5973202.1"/>
    </source>
</evidence>
<feature type="domain" description="SP-RING-type" evidence="7">
    <location>
        <begin position="977"/>
        <end position="1069"/>
    </location>
</feature>
<dbReference type="InterPro" id="IPR036872">
    <property type="entry name" value="CH_dom_sf"/>
</dbReference>
<evidence type="ECO:0000259" key="7">
    <source>
        <dbReference type="PROSITE" id="PS51044"/>
    </source>
</evidence>
<keyword evidence="2 4" id="KW-0863">Zinc-finger</keyword>
<evidence type="ECO:0000256" key="6">
    <source>
        <dbReference type="SAM" id="Phobius"/>
    </source>
</evidence>
<name>A0A9P7MWV8_9HYPO</name>
<feature type="transmembrane region" description="Helical" evidence="6">
    <location>
        <begin position="1082"/>
        <end position="1103"/>
    </location>
</feature>
<feature type="compositionally biased region" description="Polar residues" evidence="5">
    <location>
        <begin position="200"/>
        <end position="223"/>
    </location>
</feature>
<sequence length="1185" mass="131395">MPQVTMEETTLRFGAMAVGALRKAYQTKGQSAELGHDNKHYLNSVIYYCEALRLQSKAEPTKEGLRTALLSSLLFICFEAQRGNMPAALKHVSHGFSMLNELAACTELAPGLVSIAPAPPSLVQEILDCYRPLELQSRSFLGSYKKFLYPHKMGCSNQNVASDSSQRAFAAQQPNAATFPATASIGDNRQPQARPVAGSEVSTPLQGITSPPTQPSMSGQTSTSIAAGAVAATGLLSPQSQSSDPETPPQHHPSPKMAPHRFTSIAPFTKNSPYFRPRQFNITTLDNLPSTFRNLEEARGYWSLVQKFTVSHLPLLTLLTSQLCLTRAVSNLDIEMKLSSVKKHPRIGNFVTESRHWLSRWIEAFEPVYKTICREATAEPRNYLSAMSLRIEYLILCIYSTIPRFSCLTAAEGLTPRYREINRLAEILLRSRPNCGFAMDSGWTWPLFISSFSCRDPDVRQDAIRILGQYPVRNALRDSYVFRAIALRNQEAENQVIGEGTEEEQWLQLRRRELVFEDLGSSIIFRSAQKNSRSGQLAQAASFGERVYYVGRLLGVRCGAISGLRSFKDPTIASGIFLLDVLNGMKSSYVDYDLVTAGQTDEDAYMNAKLSISIARKLGATIWLVPEDICQVRSRLVTTFIERDDGLGILATSLSKCSLFGYVPSLPSGQMPAPSAVSASPSYATQAAFGGGSGWPASALPSHNTSQTRGRDLRLHGMSHGMSQTHNVPSSAASMTLPNAPSSRSGTEENNGYSTLPLPQGQYPLSPYSWTSVQSGLHLVRLRSPDWTNPGGDGTRYYQFVSGFALDPTPIYPRRGVQRFEITVTADDFSIKSGLKRTENTVAHHFKHGSLRYRLRLIRGHKTERVIDRDSWLASPSIWPAEIYLLFNDEPVYPRRGHHFHHDIPIELTDLLREGLNTIRVSLPKGPHCSSTEAGYHLAVESVVTMDHASTVDMICKGQRIGPEETCGEIQRRMQMAASDDVIVQDDCLLTDPFSASMFQIPVRGSSCKHIECFDLQTWLQTRSSKGSLSRTEPSLADGWKCPICNGDAAPPNLRVDEYLVDVERALKLAGQVRTRSISAHVIGMNVIWGVALSILLFVLWYCHKRGRQVRLEGERTVDGSDRIEELPDNLALPAPEDVRAVGALAGQEHEEVRETVEEARRQKRREGLRRGVLEWGYIHGSWAC</sequence>